<proteinExistence type="inferred from homology"/>
<dbReference type="SMART" id="SM00115">
    <property type="entry name" value="CASc"/>
    <property type="match status" value="1"/>
</dbReference>
<dbReference type="InterPro" id="IPR011600">
    <property type="entry name" value="Pept_C14_caspase"/>
</dbReference>
<comment type="caution">
    <text evidence="9">The sequence shown here is derived from an EMBL/GenBank/DDBJ whole genome shotgun (WGS) entry which is preliminary data.</text>
</comment>
<dbReference type="PRINTS" id="PR00705">
    <property type="entry name" value="PAPAIN"/>
</dbReference>
<evidence type="ECO:0000259" key="7">
    <source>
        <dbReference type="PROSITE" id="PS50207"/>
    </source>
</evidence>
<evidence type="ECO:0000313" key="10">
    <source>
        <dbReference type="Proteomes" id="UP000230233"/>
    </source>
</evidence>
<evidence type="ECO:0000256" key="5">
    <source>
        <dbReference type="SAM" id="MobiDB-lite"/>
    </source>
</evidence>
<dbReference type="SUPFAM" id="SSF52129">
    <property type="entry name" value="Caspase-like"/>
    <property type="match status" value="2"/>
</dbReference>
<feature type="region of interest" description="Disordered" evidence="5">
    <location>
        <begin position="583"/>
        <end position="602"/>
    </location>
</feature>
<name>A0A2G5UN83_9PELO</name>
<dbReference type="GO" id="GO:0006508">
    <property type="term" value="P:proteolysis"/>
    <property type="evidence" value="ECO:0007669"/>
    <property type="project" value="InterPro"/>
</dbReference>
<keyword evidence="10" id="KW-1185">Reference proteome</keyword>
<dbReference type="SMART" id="SM00645">
    <property type="entry name" value="Pept_C1"/>
    <property type="match status" value="1"/>
</dbReference>
<dbReference type="InterPro" id="IPR038765">
    <property type="entry name" value="Papain-like_cys_pep_sf"/>
</dbReference>
<dbReference type="InterPro" id="IPR013128">
    <property type="entry name" value="Peptidase_C1A"/>
</dbReference>
<dbReference type="Pfam" id="PF08246">
    <property type="entry name" value="Inhibitor_I29"/>
    <property type="match status" value="1"/>
</dbReference>
<dbReference type="PROSITE" id="PS00640">
    <property type="entry name" value="THIOL_PROTEASE_ASN"/>
    <property type="match status" value="1"/>
</dbReference>
<feature type="domain" description="Caspase family p20" evidence="8">
    <location>
        <begin position="768"/>
        <end position="862"/>
    </location>
</feature>
<dbReference type="CDD" id="cd02248">
    <property type="entry name" value="Peptidase_C1A"/>
    <property type="match status" value="1"/>
</dbReference>
<dbReference type="InterPro" id="IPR025661">
    <property type="entry name" value="Pept_asp_AS"/>
</dbReference>
<dbReference type="PROSITE" id="PS50208">
    <property type="entry name" value="CASPASE_P20"/>
    <property type="match status" value="1"/>
</dbReference>
<gene>
    <name evidence="9" type="primary">Cnig_chr_III.g8579</name>
    <name evidence="9" type="ORF">B9Z55_008579</name>
</gene>
<dbReference type="InterPro" id="IPR025660">
    <property type="entry name" value="Pept_his_AS"/>
</dbReference>
<dbReference type="PROSITE" id="PS50207">
    <property type="entry name" value="CASPASE_P10"/>
    <property type="match status" value="1"/>
</dbReference>
<reference evidence="10" key="1">
    <citation type="submission" date="2017-10" db="EMBL/GenBank/DDBJ databases">
        <title>Rapid genome shrinkage in a self-fertile nematode reveals novel sperm competition proteins.</title>
        <authorList>
            <person name="Yin D."/>
            <person name="Schwarz E.M."/>
            <person name="Thomas C.G."/>
            <person name="Felde R.L."/>
            <person name="Korf I.F."/>
            <person name="Cutter A.D."/>
            <person name="Schartner C.M."/>
            <person name="Ralston E.J."/>
            <person name="Meyer B.J."/>
            <person name="Haag E.S."/>
        </authorList>
    </citation>
    <scope>NUCLEOTIDE SEQUENCE [LARGE SCALE GENOMIC DNA]</scope>
    <source>
        <strain evidence="10">JU1422</strain>
    </source>
</reference>
<feature type="region of interest" description="Disordered" evidence="5">
    <location>
        <begin position="641"/>
        <end position="663"/>
    </location>
</feature>
<dbReference type="PANTHER" id="PTHR12411">
    <property type="entry name" value="CYSTEINE PROTEASE FAMILY C1-RELATED"/>
    <property type="match status" value="1"/>
</dbReference>
<dbReference type="Gene3D" id="3.30.70.1470">
    <property type="entry name" value="Caspase-like"/>
    <property type="match status" value="1"/>
</dbReference>
<dbReference type="Pfam" id="PF00656">
    <property type="entry name" value="Peptidase_C14"/>
    <property type="match status" value="1"/>
</dbReference>
<dbReference type="AlphaFoldDB" id="A0A2G5UN83"/>
<sequence>MVSSSQFFQEHFSSKNDFKKPKEMVFMSRGGSVEEMTLDLDFQFDDRSPKTRSRIPWLEILYSLITLLLIALIILSIRQKRLETSELTDSLQKFKVFNLKFQRLHENSDDLNYRFQLFSKNLKEIEILNSQNSGAKFEINEFTDRSEEELRHYSMDQKFMKKFSNLKLANSTILAGNLSRRDYRDWRNDGKVMSVKNQGQCGSCWAFSIVSAVESQFAIKKGTLWSLSEQELVDCDGDSYGCNGGFMDKALSWILGNGLETEDDYPYDAVRHDQCYLNGGKTRVWVDEGYRLANNEDFIADWIDSVGPVSFAMKLPKSFYSYSNGIYHPSEGECNDPNNGYHAMTLIGYGNEGGQLYWIVKNSWGSGWGDQGYMRLARGQNEIEAVLANLGRLQDHGSMAMVFMIGLFNKDAMLGRDGQTFDLLKVYTLLGKTHAPNLANKPKIEEQTGGTFLLSSFNHPAYGFEDEADGDFLMSFSSPNYYYSYSHPSYGSTFIRCICQSMARMAHNHHIEEIMMIVKSMVSRIERQRGERTVHHITKLSNPTSGTNNQRPQNPSDVLTLALTNNQLSQDPSAVVPNTQNTVDRRMASPPTPAAAHGPLHPSIVVPNSQGTVDPATSLLPRPVAAQVRTDASLMEIRLTEAPSDQSSTHHPATSAPPPTAAAQASLVPTIFNPPHPVAVHGPPNGMDAQSTSAPINVDPVASTTPSEAVENPEETIYRITGVRATETMAPAHGSSQLRYMFNEKDLIMRTKNIVFQPMTMYQISSQHRPYCLVLSVKPLRDGSSVRGADATNNNIRGVFQKLGFRVILIEDPTAEHMQTYLAQLGKRNDHGLMAVVFLSGPFNTNEIIGSDGQPFNVDHISTVSKSGQQAEASVSRYCYPVLMPPTDQPEQ</sequence>
<feature type="domain" description="Caspase family p10" evidence="7">
    <location>
        <begin position="467"/>
        <end position="526"/>
    </location>
</feature>
<dbReference type="InterPro" id="IPR002138">
    <property type="entry name" value="Pept_C14_p10"/>
</dbReference>
<dbReference type="STRING" id="1611254.A0A2G5UN83"/>
<dbReference type="InterPro" id="IPR029030">
    <property type="entry name" value="Caspase-like_dom_sf"/>
</dbReference>
<keyword evidence="6" id="KW-1133">Transmembrane helix</keyword>
<feature type="compositionally biased region" description="Polar residues" evidence="5">
    <location>
        <begin position="539"/>
        <end position="556"/>
    </location>
</feature>
<dbReference type="OrthoDB" id="10253408at2759"/>
<dbReference type="InterPro" id="IPR013201">
    <property type="entry name" value="Prot_inhib_I29"/>
</dbReference>
<keyword evidence="3" id="KW-1015">Disulfide bond</keyword>
<keyword evidence="6" id="KW-0472">Membrane</keyword>
<evidence type="ECO:0000256" key="4">
    <source>
        <dbReference type="RuleBase" id="RU003971"/>
    </source>
</evidence>
<dbReference type="SMART" id="SM00848">
    <property type="entry name" value="Inhibitor_I29"/>
    <property type="match status" value="1"/>
</dbReference>
<dbReference type="Gene3D" id="3.90.70.10">
    <property type="entry name" value="Cysteine proteinases"/>
    <property type="match status" value="1"/>
</dbReference>
<dbReference type="Pfam" id="PF00112">
    <property type="entry name" value="Peptidase_C1"/>
    <property type="match status" value="1"/>
</dbReference>
<dbReference type="PROSITE" id="PS00639">
    <property type="entry name" value="THIOL_PROTEASE_HIS"/>
    <property type="match status" value="1"/>
</dbReference>
<comment type="similarity">
    <text evidence="2 4">Belongs to the peptidase C14A family.</text>
</comment>
<dbReference type="InterPro" id="IPR015917">
    <property type="entry name" value="Pept_C14A"/>
</dbReference>
<comment type="similarity">
    <text evidence="1">Belongs to the peptidase C1 family.</text>
</comment>
<evidence type="ECO:0000256" key="6">
    <source>
        <dbReference type="SAM" id="Phobius"/>
    </source>
</evidence>
<dbReference type="GO" id="GO:0004197">
    <property type="term" value="F:cysteine-type endopeptidase activity"/>
    <property type="evidence" value="ECO:0007669"/>
    <property type="project" value="InterPro"/>
</dbReference>
<organism evidence="9 10">
    <name type="scientific">Caenorhabditis nigoni</name>
    <dbReference type="NCBI Taxonomy" id="1611254"/>
    <lineage>
        <taxon>Eukaryota</taxon>
        <taxon>Metazoa</taxon>
        <taxon>Ecdysozoa</taxon>
        <taxon>Nematoda</taxon>
        <taxon>Chromadorea</taxon>
        <taxon>Rhabditida</taxon>
        <taxon>Rhabditina</taxon>
        <taxon>Rhabditomorpha</taxon>
        <taxon>Rhabditoidea</taxon>
        <taxon>Rhabditidae</taxon>
        <taxon>Peloderinae</taxon>
        <taxon>Caenorhabditis</taxon>
    </lineage>
</organism>
<dbReference type="Proteomes" id="UP000230233">
    <property type="component" value="Chromosome III"/>
</dbReference>
<protein>
    <recommendedName>
        <fullName evidence="11">Peptidase C1A papain C-terminal domain-containing protein</fullName>
    </recommendedName>
</protein>
<feature type="region of interest" description="Disordered" evidence="5">
    <location>
        <begin position="532"/>
        <end position="556"/>
    </location>
</feature>
<evidence type="ECO:0000256" key="1">
    <source>
        <dbReference type="ARBA" id="ARBA00008455"/>
    </source>
</evidence>
<dbReference type="InterPro" id="IPR039417">
    <property type="entry name" value="Peptidase_C1A_papain-like"/>
</dbReference>
<dbReference type="EMBL" id="PDUG01000003">
    <property type="protein sequence ID" value="PIC41014.1"/>
    <property type="molecule type" value="Genomic_DNA"/>
</dbReference>
<dbReference type="InterPro" id="IPR001309">
    <property type="entry name" value="Pept_C14_p20"/>
</dbReference>
<dbReference type="Gene3D" id="3.40.50.1460">
    <property type="match status" value="1"/>
</dbReference>
<evidence type="ECO:0000256" key="3">
    <source>
        <dbReference type="ARBA" id="ARBA00023157"/>
    </source>
</evidence>
<dbReference type="InterPro" id="IPR000668">
    <property type="entry name" value="Peptidase_C1A_C"/>
</dbReference>
<accession>A0A2G5UN83</accession>
<evidence type="ECO:0000256" key="2">
    <source>
        <dbReference type="ARBA" id="ARBA00010134"/>
    </source>
</evidence>
<evidence type="ECO:0000259" key="8">
    <source>
        <dbReference type="PROSITE" id="PS50208"/>
    </source>
</evidence>
<feature type="transmembrane region" description="Helical" evidence="6">
    <location>
        <begin position="57"/>
        <end position="77"/>
    </location>
</feature>
<keyword evidence="6" id="KW-0812">Transmembrane</keyword>
<evidence type="ECO:0008006" key="11">
    <source>
        <dbReference type="Google" id="ProtNLM"/>
    </source>
</evidence>
<evidence type="ECO:0000313" key="9">
    <source>
        <dbReference type="EMBL" id="PIC41014.1"/>
    </source>
</evidence>
<dbReference type="FunFam" id="3.90.70.10:FF:000103">
    <property type="entry name" value="Hypothetical LOC496748"/>
    <property type="match status" value="1"/>
</dbReference>
<dbReference type="SUPFAM" id="SSF54001">
    <property type="entry name" value="Cysteine proteinases"/>
    <property type="match status" value="1"/>
</dbReference>